<dbReference type="EMBL" id="QZEW01000014">
    <property type="protein sequence ID" value="RJL19687.1"/>
    <property type="molecule type" value="Genomic_DNA"/>
</dbReference>
<dbReference type="OrthoDB" id="7210452at2"/>
<dbReference type="Pfam" id="PF13578">
    <property type="entry name" value="Methyltransf_24"/>
    <property type="match status" value="1"/>
</dbReference>
<gene>
    <name evidence="2" type="ORF">D3P05_04515</name>
</gene>
<dbReference type="InterPro" id="IPR029063">
    <property type="entry name" value="SAM-dependent_MTases_sf"/>
</dbReference>
<evidence type="ECO:0000313" key="3">
    <source>
        <dbReference type="Proteomes" id="UP000283587"/>
    </source>
</evidence>
<comment type="caution">
    <text evidence="2">The sequence shown here is derived from an EMBL/GenBank/DDBJ whole genome shotgun (WGS) entry which is preliminary data.</text>
</comment>
<dbReference type="Proteomes" id="UP000283587">
    <property type="component" value="Unassembled WGS sequence"/>
</dbReference>
<dbReference type="AlphaFoldDB" id="A0A419AA00"/>
<proteinExistence type="predicted"/>
<reference evidence="3" key="1">
    <citation type="submission" date="2018-09" db="EMBL/GenBank/DDBJ databases">
        <title>Paracoccus onubensis nov. sp. a moderate halophilic bacterium isolated from Gruta de las Maravillas (Aracena, Spain).</title>
        <authorList>
            <person name="Jurado V."/>
            <person name="Gutierrez-Patricio S."/>
            <person name="Gonzalez-Pimentel J.L."/>
            <person name="Miller A.Z."/>
            <person name="Laiz L."/>
            <person name="Saiz-Jimenez C."/>
        </authorList>
    </citation>
    <scope>NUCLEOTIDE SEQUENCE [LARGE SCALE GENOMIC DNA]</scope>
    <source>
        <strain evidence="3">DSM 26381</strain>
    </source>
</reference>
<evidence type="ECO:0008006" key="4">
    <source>
        <dbReference type="Google" id="ProtNLM"/>
    </source>
</evidence>
<keyword evidence="1" id="KW-0175">Coiled coil</keyword>
<organism evidence="2 3">
    <name type="scientific">Paracoccus siganidrum</name>
    <dbReference type="NCBI Taxonomy" id="1276757"/>
    <lineage>
        <taxon>Bacteria</taxon>
        <taxon>Pseudomonadati</taxon>
        <taxon>Pseudomonadota</taxon>
        <taxon>Alphaproteobacteria</taxon>
        <taxon>Rhodobacterales</taxon>
        <taxon>Paracoccaceae</taxon>
        <taxon>Paracoccus</taxon>
    </lineage>
</organism>
<dbReference type="SUPFAM" id="SSF53335">
    <property type="entry name" value="S-adenosyl-L-methionine-dependent methyltransferases"/>
    <property type="match status" value="1"/>
</dbReference>
<feature type="coiled-coil region" evidence="1">
    <location>
        <begin position="263"/>
        <end position="297"/>
    </location>
</feature>
<feature type="coiled-coil region" evidence="1">
    <location>
        <begin position="361"/>
        <end position="402"/>
    </location>
</feature>
<evidence type="ECO:0000313" key="2">
    <source>
        <dbReference type="EMBL" id="RJL19687.1"/>
    </source>
</evidence>
<protein>
    <recommendedName>
        <fullName evidence="4">Methyltransferase domain-containing protein</fullName>
    </recommendedName>
</protein>
<accession>A0A419AA00</accession>
<keyword evidence="3" id="KW-1185">Reference proteome</keyword>
<name>A0A419AA00_9RHOB</name>
<evidence type="ECO:0000256" key="1">
    <source>
        <dbReference type="SAM" id="Coils"/>
    </source>
</evidence>
<sequence length="427" mass="46354">MTRMQLSPAGEGLPDRREDLLSPAAVETLFWQPRFIADPALMLHVPLLFWLAEAARPARLAVLGAGEGAALFALCQALDKLNIAGRCEGIGFWTDARTGAPLASPPGAIRDHARQLYADLAQVRAAADAGAALDGFRDGSLDLLLVDLCRLPAGAAPDLAEWRRVVKRDGLLVLHGIAQSGAAGTGRLIDQGPRLEFPDGAGLALLPQGEDLPPRLRALMRAAPDGVVAGEIGLVFRRLGQGLEAMARQVADAARADAGQKALAAAQKGQAEAEKALAELRDAYDSHSRRLGELQAELFSLRHETDQLHEDLAALTWQLEESRSNEKAQRERAETERATRFRETAALTDYLEELRDGGPALEELRAQLKRSEERNGGLQAELGAARQELESLRAENRRLSDYTAELLNSTSWRITAPMRKVKDTFRG</sequence>